<dbReference type="Proteomes" id="UP000319335">
    <property type="component" value="Unassembled WGS sequence"/>
</dbReference>
<dbReference type="Pfam" id="PF24034">
    <property type="entry name" value="DUF7343"/>
    <property type="match status" value="1"/>
</dbReference>
<feature type="domain" description="DUF7343" evidence="3">
    <location>
        <begin position="145"/>
        <end position="203"/>
    </location>
</feature>
<feature type="transmembrane region" description="Helical" evidence="2">
    <location>
        <begin position="86"/>
        <end position="110"/>
    </location>
</feature>
<feature type="compositionally biased region" description="Low complexity" evidence="1">
    <location>
        <begin position="214"/>
        <end position="225"/>
    </location>
</feature>
<keyword evidence="2" id="KW-0472">Membrane</keyword>
<evidence type="ECO:0000256" key="1">
    <source>
        <dbReference type="SAM" id="MobiDB-lite"/>
    </source>
</evidence>
<accession>A0A7Z8KQE9</accession>
<evidence type="ECO:0000256" key="2">
    <source>
        <dbReference type="SAM" id="Phobius"/>
    </source>
</evidence>
<dbReference type="InterPro" id="IPR036390">
    <property type="entry name" value="WH_DNA-bd_sf"/>
</dbReference>
<proteinExistence type="predicted"/>
<reference evidence="4 5" key="1">
    <citation type="submission" date="2019-06" db="EMBL/GenBank/DDBJ databases">
        <title>Draft genome sequence of Methanolobus vulcani B1d.</title>
        <authorList>
            <person name="Creighbaum A.J."/>
            <person name="Ticak T."/>
            <person name="Hariraju D."/>
            <person name="Arivett B.A."/>
            <person name="Ferguson D.J.Jr."/>
        </authorList>
    </citation>
    <scope>NUCLEOTIDE SEQUENCE [LARGE SCALE GENOMIC DNA]</scope>
    <source>
        <strain evidence="4 5">B1d</strain>
    </source>
</reference>
<feature type="region of interest" description="Disordered" evidence="1">
    <location>
        <begin position="204"/>
        <end position="233"/>
    </location>
</feature>
<keyword evidence="5" id="KW-1185">Reference proteome</keyword>
<organism evidence="4 5">
    <name type="scientific">Methanolobus vulcani</name>
    <dbReference type="NCBI Taxonomy" id="38026"/>
    <lineage>
        <taxon>Archaea</taxon>
        <taxon>Methanobacteriati</taxon>
        <taxon>Methanobacteriota</taxon>
        <taxon>Stenosarchaea group</taxon>
        <taxon>Methanomicrobia</taxon>
        <taxon>Methanosarcinales</taxon>
        <taxon>Methanosarcinaceae</taxon>
        <taxon>Methanolobus</taxon>
    </lineage>
</organism>
<dbReference type="EMBL" id="VIAQ01000008">
    <property type="protein sequence ID" value="TQD27690.1"/>
    <property type="molecule type" value="Genomic_DNA"/>
</dbReference>
<gene>
    <name evidence="4" type="ORF">FKV42_02905</name>
</gene>
<dbReference type="AlphaFoldDB" id="A0A7Z8KQE9"/>
<dbReference type="OrthoDB" id="147932at2157"/>
<protein>
    <submittedName>
        <fullName evidence="4">Winged helix-turn-helix transcriptional regulator</fullName>
    </submittedName>
</protein>
<evidence type="ECO:0000313" key="4">
    <source>
        <dbReference type="EMBL" id="TQD27690.1"/>
    </source>
</evidence>
<keyword evidence="2" id="KW-1133">Transmembrane helix</keyword>
<dbReference type="InterPro" id="IPR055767">
    <property type="entry name" value="DUF7343"/>
</dbReference>
<dbReference type="SUPFAM" id="SSF46785">
    <property type="entry name" value="Winged helix' DNA-binding domain"/>
    <property type="match status" value="1"/>
</dbReference>
<comment type="caution">
    <text evidence="4">The sequence shown here is derived from an EMBL/GenBank/DDBJ whole genome shotgun (WGS) entry which is preliminary data.</text>
</comment>
<evidence type="ECO:0000313" key="5">
    <source>
        <dbReference type="Proteomes" id="UP000319335"/>
    </source>
</evidence>
<keyword evidence="2" id="KW-0812">Transmembrane</keyword>
<name>A0A7Z8KQE9_9EURY</name>
<evidence type="ECO:0000259" key="3">
    <source>
        <dbReference type="Pfam" id="PF24034"/>
    </source>
</evidence>
<sequence>MLANYGIYSFNLDPGTYLISASYYSGNELTAYTEEEVTITDDGDYVLDLILFPVYYDDSLLNESEFTELDDIASFSDSDDEAPSSVLSGSSVLIIVIFLIIILTGVLFFVKQKKNSSTSEDSSCDDLSDEFVSDDTIYGLAGLPDDLREVVSIIAKNDGRITQKDLRTKVKHSEAKVSLMISDLESRGIVRKFKKGRGNIIILENLDEPDSTDSSGSESEMAESSNNDQDNDK</sequence>